<feature type="transmembrane region" description="Helical" evidence="8">
    <location>
        <begin position="84"/>
        <end position="105"/>
    </location>
</feature>
<dbReference type="GeneID" id="87616871"/>
<sequence length="370" mass="41040">MKVQITNGMFMALIINMLYAKSIGLTQGVMAREVGGDMWISTIISSVQGIVIMAVVILAIKRLPNGDMIDQYEKILGKWMSKGIAFLVFLFFLGAYGSIMATFVYHLKDYFLPESNIILFIVAAFLIGTYAIHFGLEVIARMALIGVFSVMALNILLLAGSISEFDIKELQPTFSSGFFSTVWASRHHDTDWAIATMMACMILPLVRDNATWIRSSTAGLIFSGVIIVMWPILEVGVLSPEVAAQYIVSCMQMARSAEIGLFLHRYEMIMIAFFALSILTQIMMTFLCSSIAVQKIIGLKDYRPVIIPVGIVLSAFSYWMVGSHHRAMGIIENEWVLVSLSLAIGLPGMLFVLGAIFKKKLKKDQEPKSV</sequence>
<evidence type="ECO:0000256" key="1">
    <source>
        <dbReference type="ARBA" id="ARBA00004141"/>
    </source>
</evidence>
<keyword evidence="3" id="KW-0813">Transport</keyword>
<organism evidence="9 10">
    <name type="scientific">Niallia taxi</name>
    <dbReference type="NCBI Taxonomy" id="2499688"/>
    <lineage>
        <taxon>Bacteria</taxon>
        <taxon>Bacillati</taxon>
        <taxon>Bacillota</taxon>
        <taxon>Bacilli</taxon>
        <taxon>Bacillales</taxon>
        <taxon>Bacillaceae</taxon>
        <taxon>Niallia</taxon>
    </lineage>
</organism>
<feature type="transmembrane region" description="Helical" evidence="8">
    <location>
        <begin position="190"/>
        <end position="206"/>
    </location>
</feature>
<feature type="transmembrane region" description="Helical" evidence="8">
    <location>
        <begin position="38"/>
        <end position="60"/>
    </location>
</feature>
<accession>A0A3S2TUQ2</accession>
<dbReference type="EMBL" id="RZTZ01000003">
    <property type="protein sequence ID" value="RVT63791.1"/>
    <property type="molecule type" value="Genomic_DNA"/>
</dbReference>
<keyword evidence="6 8" id="KW-1133">Transmembrane helix</keyword>
<evidence type="ECO:0000256" key="3">
    <source>
        <dbReference type="ARBA" id="ARBA00022448"/>
    </source>
</evidence>
<feature type="transmembrane region" description="Helical" evidence="8">
    <location>
        <begin position="335"/>
        <end position="357"/>
    </location>
</feature>
<keyword evidence="10" id="KW-1185">Reference proteome</keyword>
<evidence type="ECO:0000256" key="7">
    <source>
        <dbReference type="ARBA" id="ARBA00023136"/>
    </source>
</evidence>
<evidence type="ECO:0000313" key="10">
    <source>
        <dbReference type="Proteomes" id="UP000288024"/>
    </source>
</evidence>
<evidence type="ECO:0000256" key="5">
    <source>
        <dbReference type="ARBA" id="ARBA00022692"/>
    </source>
</evidence>
<evidence type="ECO:0000256" key="8">
    <source>
        <dbReference type="SAM" id="Phobius"/>
    </source>
</evidence>
<reference evidence="9 10" key="1">
    <citation type="submission" date="2019-01" db="EMBL/GenBank/DDBJ databases">
        <title>Bacillus sp. M5HDSG1-1, whole genome shotgun sequence.</title>
        <authorList>
            <person name="Tuo L."/>
        </authorList>
    </citation>
    <scope>NUCLEOTIDE SEQUENCE [LARGE SCALE GENOMIC DNA]</scope>
    <source>
        <strain evidence="9 10">M5HDSG1-1</strain>
    </source>
</reference>
<feature type="transmembrane region" description="Helical" evidence="8">
    <location>
        <begin position="143"/>
        <end position="162"/>
    </location>
</feature>
<dbReference type="RefSeq" id="WP_127738267.1">
    <property type="nucleotide sequence ID" value="NZ_CP196002.1"/>
</dbReference>
<feature type="transmembrane region" description="Helical" evidence="8">
    <location>
        <begin position="305"/>
        <end position="323"/>
    </location>
</feature>
<dbReference type="AlphaFoldDB" id="A0A3S2TUQ2"/>
<name>A0A3S2TUQ2_9BACI</name>
<dbReference type="GO" id="GO:0016020">
    <property type="term" value="C:membrane"/>
    <property type="evidence" value="ECO:0007669"/>
    <property type="project" value="UniProtKB-SubCell"/>
</dbReference>
<comment type="caution">
    <text evidence="9">The sequence shown here is derived from an EMBL/GenBank/DDBJ whole genome shotgun (WGS) entry which is preliminary data.</text>
</comment>
<keyword evidence="4" id="KW-0309">Germination</keyword>
<evidence type="ECO:0000256" key="2">
    <source>
        <dbReference type="ARBA" id="ARBA00007998"/>
    </source>
</evidence>
<dbReference type="PANTHER" id="PTHR34975">
    <property type="entry name" value="SPORE GERMINATION PROTEIN A2"/>
    <property type="match status" value="1"/>
</dbReference>
<keyword evidence="5 8" id="KW-0812">Transmembrane</keyword>
<proteinExistence type="inferred from homology"/>
<comment type="similarity">
    <text evidence="2">Belongs to the amino acid-polyamine-organocation (APC) superfamily. Spore germination protein (SGP) (TC 2.A.3.9) family.</text>
</comment>
<dbReference type="PANTHER" id="PTHR34975:SF2">
    <property type="entry name" value="SPORE GERMINATION PROTEIN A2"/>
    <property type="match status" value="1"/>
</dbReference>
<dbReference type="Pfam" id="PF03845">
    <property type="entry name" value="Spore_permease"/>
    <property type="match status" value="1"/>
</dbReference>
<dbReference type="GO" id="GO:0009847">
    <property type="term" value="P:spore germination"/>
    <property type="evidence" value="ECO:0007669"/>
    <property type="project" value="InterPro"/>
</dbReference>
<evidence type="ECO:0000256" key="6">
    <source>
        <dbReference type="ARBA" id="ARBA00022989"/>
    </source>
</evidence>
<evidence type="ECO:0000313" key="9">
    <source>
        <dbReference type="EMBL" id="RVT63791.1"/>
    </source>
</evidence>
<feature type="transmembrane region" description="Helical" evidence="8">
    <location>
        <begin position="213"/>
        <end position="233"/>
    </location>
</feature>
<protein>
    <submittedName>
        <fullName evidence="9">Spore gernimation protein</fullName>
    </submittedName>
</protein>
<dbReference type="Proteomes" id="UP000288024">
    <property type="component" value="Unassembled WGS sequence"/>
</dbReference>
<dbReference type="InterPro" id="IPR004761">
    <property type="entry name" value="Spore_GerAB"/>
</dbReference>
<feature type="transmembrane region" description="Helical" evidence="8">
    <location>
        <begin position="268"/>
        <end position="293"/>
    </location>
</feature>
<keyword evidence="7 8" id="KW-0472">Membrane</keyword>
<feature type="transmembrane region" description="Helical" evidence="8">
    <location>
        <begin position="7"/>
        <end position="26"/>
    </location>
</feature>
<gene>
    <name evidence="9" type="ORF">EM808_11065</name>
</gene>
<feature type="transmembrane region" description="Helical" evidence="8">
    <location>
        <begin position="117"/>
        <end position="136"/>
    </location>
</feature>
<evidence type="ECO:0000256" key="4">
    <source>
        <dbReference type="ARBA" id="ARBA00022544"/>
    </source>
</evidence>
<comment type="subcellular location">
    <subcellularLocation>
        <location evidence="1">Membrane</location>
        <topology evidence="1">Multi-pass membrane protein</topology>
    </subcellularLocation>
</comment>